<feature type="binding site" evidence="8">
    <location>
        <begin position="129"/>
        <end position="133"/>
    </location>
    <ligand>
        <name>NADP(+)</name>
        <dbReference type="ChEBI" id="CHEBI:58349"/>
    </ligand>
</feature>
<evidence type="ECO:0000256" key="1">
    <source>
        <dbReference type="ARBA" id="ARBA00004871"/>
    </source>
</evidence>
<dbReference type="Pfam" id="PF08501">
    <property type="entry name" value="Shikimate_dh_N"/>
    <property type="match status" value="1"/>
</dbReference>
<dbReference type="STRING" id="1618481.US54_C0036G0003"/>
<evidence type="ECO:0000313" key="12">
    <source>
        <dbReference type="Proteomes" id="UP000034471"/>
    </source>
</evidence>
<proteinExistence type="inferred from homology"/>
<dbReference type="AlphaFoldDB" id="A0A0G0JKR8"/>
<dbReference type="GO" id="GO:0050661">
    <property type="term" value="F:NADP binding"/>
    <property type="evidence" value="ECO:0007669"/>
    <property type="project" value="InterPro"/>
</dbReference>
<evidence type="ECO:0000256" key="2">
    <source>
        <dbReference type="ARBA" id="ARBA00012962"/>
    </source>
</evidence>
<dbReference type="GO" id="GO:0009423">
    <property type="term" value="P:chorismate biosynthetic process"/>
    <property type="evidence" value="ECO:0007669"/>
    <property type="project" value="UniProtKB-UniRule"/>
</dbReference>
<dbReference type="HAMAP" id="MF_00222">
    <property type="entry name" value="Shikimate_DH_AroE"/>
    <property type="match status" value="1"/>
</dbReference>
<dbReference type="GO" id="GO:0019632">
    <property type="term" value="P:shikimate metabolic process"/>
    <property type="evidence" value="ECO:0007669"/>
    <property type="project" value="InterPro"/>
</dbReference>
<evidence type="ECO:0000256" key="3">
    <source>
        <dbReference type="ARBA" id="ARBA00022605"/>
    </source>
</evidence>
<sequence length="273" mass="29723">MNKINGKTKLIGFFGSTYKSSKMYKLYNTAFEALDLNYCYVPCAVDDLEKAFSGVLHLGFRAIGVSFPYKESIIPYLDELEPEAAAIGAVNVVTHQNGKLIGGMTDGLGAVCALEEVVKIDGSTVVVLGAGGAAKAIAYELSKHHCSLKILNRTIEKARDFAQKIDAQSNGYDILPQVVQQADILINATSVGMYPDAGACLVDESLMSSKITVMDIIGKPHETELLKRAKRAGSKVIYADRMLLHQAIVKFKYYTGVDAPIAVMEKVMQDMRE</sequence>
<comment type="caution">
    <text evidence="11">The sequence shown here is derived from an EMBL/GenBank/DDBJ whole genome shotgun (WGS) entry which is preliminary data.</text>
</comment>
<comment type="function">
    <text evidence="8">Involved in the biosynthesis of the chorismate, which leads to the biosynthesis of aromatic amino acids. Catalyzes the reversible NADPH linked reduction of 3-dehydroshikimate (DHSA) to yield shikimate (SA).</text>
</comment>
<feature type="active site" description="Proton acceptor" evidence="8">
    <location>
        <position position="70"/>
    </location>
</feature>
<dbReference type="GO" id="GO:0004764">
    <property type="term" value="F:shikimate 3-dehydrogenase (NADP+) activity"/>
    <property type="evidence" value="ECO:0007669"/>
    <property type="project" value="UniProtKB-UniRule"/>
</dbReference>
<dbReference type="InterPro" id="IPR046346">
    <property type="entry name" value="Aminoacid_DH-like_N_sf"/>
</dbReference>
<feature type="domain" description="Quinate/shikimate 5-dehydrogenase/glutamyl-tRNA reductase" evidence="9">
    <location>
        <begin position="116"/>
        <end position="190"/>
    </location>
</feature>
<dbReference type="GO" id="GO:0009073">
    <property type="term" value="P:aromatic amino acid family biosynthetic process"/>
    <property type="evidence" value="ECO:0007669"/>
    <property type="project" value="UniProtKB-KW"/>
</dbReference>
<dbReference type="InterPro" id="IPR013708">
    <property type="entry name" value="Shikimate_DH-bd_N"/>
</dbReference>
<dbReference type="UniPathway" id="UPA00053">
    <property type="reaction ID" value="UER00087"/>
</dbReference>
<dbReference type="Proteomes" id="UP000034471">
    <property type="component" value="Unassembled WGS sequence"/>
</dbReference>
<evidence type="ECO:0000256" key="5">
    <source>
        <dbReference type="ARBA" id="ARBA00023002"/>
    </source>
</evidence>
<feature type="domain" description="Shikimate dehydrogenase substrate binding N-terminal" evidence="10">
    <location>
        <begin position="15"/>
        <end position="93"/>
    </location>
</feature>
<feature type="binding site" evidence="8">
    <location>
        <position position="216"/>
    </location>
    <ligand>
        <name>NADP(+)</name>
        <dbReference type="ChEBI" id="CHEBI:58349"/>
    </ligand>
</feature>
<comment type="caution">
    <text evidence="8">Lacks conserved residue(s) required for the propagation of feature annotation.</text>
</comment>
<feature type="binding site" evidence="8">
    <location>
        <position position="106"/>
    </location>
    <ligand>
        <name>shikimate</name>
        <dbReference type="ChEBI" id="CHEBI:36208"/>
    </ligand>
</feature>
<evidence type="ECO:0000256" key="7">
    <source>
        <dbReference type="ARBA" id="ARBA00049442"/>
    </source>
</evidence>
<reference evidence="11 12" key="1">
    <citation type="journal article" date="2015" name="Nature">
        <title>rRNA introns, odd ribosomes, and small enigmatic genomes across a large radiation of phyla.</title>
        <authorList>
            <person name="Brown C.T."/>
            <person name="Hug L.A."/>
            <person name="Thomas B.C."/>
            <person name="Sharon I."/>
            <person name="Castelle C.J."/>
            <person name="Singh A."/>
            <person name="Wilkins M.J."/>
            <person name="Williams K.H."/>
            <person name="Banfield J.F."/>
        </authorList>
    </citation>
    <scope>NUCLEOTIDE SEQUENCE [LARGE SCALE GENOMIC DNA]</scope>
</reference>
<comment type="pathway">
    <text evidence="1 8">Metabolic intermediate biosynthesis; chorismate biosynthesis; chorismate from D-erythrose 4-phosphate and phosphoenolpyruvate: step 4/7.</text>
</comment>
<dbReference type="PANTHER" id="PTHR21089">
    <property type="entry name" value="SHIKIMATE DEHYDROGENASE"/>
    <property type="match status" value="1"/>
</dbReference>
<keyword evidence="6 8" id="KW-0057">Aromatic amino acid biosynthesis</keyword>
<feature type="binding site" evidence="8">
    <location>
        <position position="66"/>
    </location>
    <ligand>
        <name>shikimate</name>
        <dbReference type="ChEBI" id="CHEBI:36208"/>
    </ligand>
</feature>
<dbReference type="InterPro" id="IPR036291">
    <property type="entry name" value="NAD(P)-bd_dom_sf"/>
</dbReference>
<evidence type="ECO:0000256" key="6">
    <source>
        <dbReference type="ARBA" id="ARBA00023141"/>
    </source>
</evidence>
<accession>A0A0G0JKR8</accession>
<dbReference type="PANTHER" id="PTHR21089:SF1">
    <property type="entry name" value="BIFUNCTIONAL 3-DEHYDROQUINATE DEHYDRATASE_SHIKIMATE DEHYDROGENASE, CHLOROPLASTIC"/>
    <property type="match status" value="1"/>
</dbReference>
<dbReference type="EMBL" id="LBTJ01000036">
    <property type="protein sequence ID" value="KKQ37339.1"/>
    <property type="molecule type" value="Genomic_DNA"/>
</dbReference>
<keyword evidence="3 8" id="KW-0028">Amino-acid biosynthesis</keyword>
<dbReference type="EC" id="1.1.1.25" evidence="2 8"/>
<evidence type="ECO:0000259" key="9">
    <source>
        <dbReference type="Pfam" id="PF01488"/>
    </source>
</evidence>
<gene>
    <name evidence="8" type="primary">aroE</name>
    <name evidence="11" type="ORF">US54_C0036G0003</name>
</gene>
<dbReference type="InterPro" id="IPR022893">
    <property type="entry name" value="Shikimate_DH_fam"/>
</dbReference>
<dbReference type="Gene3D" id="3.40.50.10860">
    <property type="entry name" value="Leucine Dehydrogenase, chain A, domain 1"/>
    <property type="match status" value="1"/>
</dbReference>
<feature type="binding site" evidence="8">
    <location>
        <position position="91"/>
    </location>
    <ligand>
        <name>shikimate</name>
        <dbReference type="ChEBI" id="CHEBI:36208"/>
    </ligand>
</feature>
<dbReference type="Gene3D" id="3.40.50.720">
    <property type="entry name" value="NAD(P)-binding Rossmann-like Domain"/>
    <property type="match status" value="1"/>
</dbReference>
<evidence type="ECO:0000259" key="10">
    <source>
        <dbReference type="Pfam" id="PF08501"/>
    </source>
</evidence>
<keyword evidence="5 8" id="KW-0560">Oxidoreductase</keyword>
<feature type="binding site" evidence="8">
    <location>
        <position position="246"/>
    </location>
    <ligand>
        <name>shikimate</name>
        <dbReference type="ChEBI" id="CHEBI:36208"/>
    </ligand>
</feature>
<evidence type="ECO:0000256" key="8">
    <source>
        <dbReference type="HAMAP-Rule" id="MF_00222"/>
    </source>
</evidence>
<dbReference type="CDD" id="cd01065">
    <property type="entry name" value="NAD_bind_Shikimate_DH"/>
    <property type="match status" value="1"/>
</dbReference>
<comment type="similarity">
    <text evidence="8">Belongs to the shikimate dehydrogenase family.</text>
</comment>
<dbReference type="GO" id="GO:0008652">
    <property type="term" value="P:amino acid biosynthetic process"/>
    <property type="evidence" value="ECO:0007669"/>
    <property type="project" value="UniProtKB-KW"/>
</dbReference>
<organism evidence="11 12">
    <name type="scientific">Candidatus Roizmanbacteria bacterium GW2011_GWA2_37_7</name>
    <dbReference type="NCBI Taxonomy" id="1618481"/>
    <lineage>
        <taxon>Bacteria</taxon>
        <taxon>Candidatus Roizmaniibacteriota</taxon>
    </lineage>
</organism>
<feature type="binding site" evidence="8">
    <location>
        <begin position="152"/>
        <end position="157"/>
    </location>
    <ligand>
        <name>NADP(+)</name>
        <dbReference type="ChEBI" id="CHEBI:58349"/>
    </ligand>
</feature>
<dbReference type="InterPro" id="IPR011342">
    <property type="entry name" value="Shikimate_DH"/>
</dbReference>
<comment type="catalytic activity">
    <reaction evidence="7 8">
        <text>shikimate + NADP(+) = 3-dehydroshikimate + NADPH + H(+)</text>
        <dbReference type="Rhea" id="RHEA:17737"/>
        <dbReference type="ChEBI" id="CHEBI:15378"/>
        <dbReference type="ChEBI" id="CHEBI:16630"/>
        <dbReference type="ChEBI" id="CHEBI:36208"/>
        <dbReference type="ChEBI" id="CHEBI:57783"/>
        <dbReference type="ChEBI" id="CHEBI:58349"/>
        <dbReference type="EC" id="1.1.1.25"/>
    </reaction>
</comment>
<dbReference type="Pfam" id="PF01488">
    <property type="entry name" value="Shikimate_DH"/>
    <property type="match status" value="1"/>
</dbReference>
<dbReference type="PATRIC" id="fig|1618481.3.peg.713"/>
<comment type="subunit">
    <text evidence="8">Homodimer.</text>
</comment>
<keyword evidence="4 8" id="KW-0521">NADP</keyword>
<dbReference type="InterPro" id="IPR006151">
    <property type="entry name" value="Shikm_DH/Glu-tRNA_Rdtase"/>
</dbReference>
<dbReference type="SUPFAM" id="SSF51735">
    <property type="entry name" value="NAD(P)-binding Rossmann-fold domains"/>
    <property type="match status" value="1"/>
</dbReference>
<protein>
    <recommendedName>
        <fullName evidence="2 8">Shikimate dehydrogenase (NADP(+))</fullName>
        <shortName evidence="8">SDH</shortName>
        <ecNumber evidence="2 8">1.1.1.25</ecNumber>
    </recommendedName>
</protein>
<dbReference type="NCBIfam" id="TIGR00507">
    <property type="entry name" value="aroE"/>
    <property type="match status" value="1"/>
</dbReference>
<evidence type="ECO:0000256" key="4">
    <source>
        <dbReference type="ARBA" id="ARBA00022857"/>
    </source>
</evidence>
<dbReference type="SUPFAM" id="SSF53223">
    <property type="entry name" value="Aminoacid dehydrogenase-like, N-terminal domain"/>
    <property type="match status" value="1"/>
</dbReference>
<name>A0A0G0JKR8_9BACT</name>
<evidence type="ECO:0000313" key="11">
    <source>
        <dbReference type="EMBL" id="KKQ37339.1"/>
    </source>
</evidence>